<organism evidence="8">
    <name type="scientific">Candidatus Kentrum sp. FW</name>
    <dbReference type="NCBI Taxonomy" id="2126338"/>
    <lineage>
        <taxon>Bacteria</taxon>
        <taxon>Pseudomonadati</taxon>
        <taxon>Pseudomonadota</taxon>
        <taxon>Gammaproteobacteria</taxon>
        <taxon>Candidatus Kentrum</taxon>
    </lineage>
</organism>
<name>A0A450TZH6_9GAMM</name>
<keyword evidence="7" id="KW-0997">Cell inner membrane</keyword>
<evidence type="ECO:0000256" key="2">
    <source>
        <dbReference type="ARBA" id="ARBA00022618"/>
    </source>
</evidence>
<dbReference type="GO" id="GO:0043093">
    <property type="term" value="P:FtsZ-dependent cytokinesis"/>
    <property type="evidence" value="ECO:0007669"/>
    <property type="project" value="UniProtKB-UniRule"/>
</dbReference>
<accession>A0A450TZH6</accession>
<keyword evidence="3 7" id="KW-0812">Transmembrane</keyword>
<keyword evidence="6 7" id="KW-0131">Cell cycle</keyword>
<keyword evidence="2 7" id="KW-0132">Cell division</keyword>
<dbReference type="InterPro" id="IPR023081">
    <property type="entry name" value="Cell_div_FtsB"/>
</dbReference>
<keyword evidence="1 7" id="KW-1003">Cell membrane</keyword>
<dbReference type="NCBIfam" id="NF002058">
    <property type="entry name" value="PRK00888.1"/>
    <property type="match status" value="1"/>
</dbReference>
<evidence type="ECO:0000256" key="5">
    <source>
        <dbReference type="ARBA" id="ARBA00023136"/>
    </source>
</evidence>
<feature type="coiled-coil region" evidence="7">
    <location>
        <begin position="43"/>
        <end position="70"/>
    </location>
</feature>
<dbReference type="PANTHER" id="PTHR37485:SF1">
    <property type="entry name" value="CELL DIVISION PROTEIN FTSB"/>
    <property type="match status" value="1"/>
</dbReference>
<dbReference type="PANTHER" id="PTHR37485">
    <property type="entry name" value="CELL DIVISION PROTEIN FTSB"/>
    <property type="match status" value="1"/>
</dbReference>
<evidence type="ECO:0000256" key="6">
    <source>
        <dbReference type="ARBA" id="ARBA00023306"/>
    </source>
</evidence>
<comment type="similarity">
    <text evidence="7">Belongs to the FtsB family.</text>
</comment>
<evidence type="ECO:0000256" key="7">
    <source>
        <dbReference type="HAMAP-Rule" id="MF_00599"/>
    </source>
</evidence>
<dbReference type="Pfam" id="PF04977">
    <property type="entry name" value="DivIC"/>
    <property type="match status" value="1"/>
</dbReference>
<dbReference type="GO" id="GO:0030428">
    <property type="term" value="C:cell septum"/>
    <property type="evidence" value="ECO:0007669"/>
    <property type="project" value="TreeGrafter"/>
</dbReference>
<evidence type="ECO:0000256" key="1">
    <source>
        <dbReference type="ARBA" id="ARBA00022475"/>
    </source>
</evidence>
<protein>
    <recommendedName>
        <fullName evidence="7">Cell division protein FtsB</fullName>
    </recommendedName>
</protein>
<keyword evidence="5 7" id="KW-0472">Membrane</keyword>
<reference evidence="8" key="1">
    <citation type="submission" date="2019-02" db="EMBL/GenBank/DDBJ databases">
        <authorList>
            <person name="Gruber-Vodicka R. H."/>
            <person name="Seah K. B. B."/>
        </authorList>
    </citation>
    <scope>NUCLEOTIDE SEQUENCE</scope>
    <source>
        <strain evidence="8">BECK_BZ131</strain>
    </source>
</reference>
<comment type="subcellular location">
    <subcellularLocation>
        <location evidence="7">Cell inner membrane</location>
        <topology evidence="7">Single-pass type II membrane protein</topology>
    </subcellularLocation>
    <text evidence="7">Localizes to the division septum.</text>
</comment>
<keyword evidence="4 7" id="KW-1133">Transmembrane helix</keyword>
<feature type="topological domain" description="Periplasmic" evidence="7">
    <location>
        <begin position="22"/>
        <end position="90"/>
    </location>
</feature>
<dbReference type="GO" id="GO:0005886">
    <property type="term" value="C:plasma membrane"/>
    <property type="evidence" value="ECO:0007669"/>
    <property type="project" value="UniProtKB-SubCell"/>
</dbReference>
<proteinExistence type="inferred from homology"/>
<dbReference type="HAMAP" id="MF_00599">
    <property type="entry name" value="FtsB"/>
    <property type="match status" value="1"/>
</dbReference>
<evidence type="ECO:0000256" key="4">
    <source>
        <dbReference type="ARBA" id="ARBA00022989"/>
    </source>
</evidence>
<dbReference type="AlphaFoldDB" id="A0A450TZH6"/>
<comment type="function">
    <text evidence="7">Essential cell division protein. May link together the upstream cell division proteins, which are predominantly cytoplasmic, with the downstream cell division proteins, which are predominantly periplasmic.</text>
</comment>
<dbReference type="InterPro" id="IPR007060">
    <property type="entry name" value="FtsL/DivIC"/>
</dbReference>
<dbReference type="EMBL" id="CAADFE010000076">
    <property type="protein sequence ID" value="VFJ75447.1"/>
    <property type="molecule type" value="Genomic_DNA"/>
</dbReference>
<evidence type="ECO:0000256" key="3">
    <source>
        <dbReference type="ARBA" id="ARBA00022692"/>
    </source>
</evidence>
<keyword evidence="7" id="KW-0175">Coiled coil</keyword>
<feature type="topological domain" description="Cytoplasmic" evidence="7">
    <location>
        <begin position="1"/>
        <end position="3"/>
    </location>
</feature>
<dbReference type="GO" id="GO:0032153">
    <property type="term" value="C:cell division site"/>
    <property type="evidence" value="ECO:0007669"/>
    <property type="project" value="UniProtKB-UniRule"/>
</dbReference>
<evidence type="ECO:0000313" key="8">
    <source>
        <dbReference type="EMBL" id="VFJ75447.1"/>
    </source>
</evidence>
<gene>
    <name evidence="7" type="primary">ftsB</name>
    <name evidence="8" type="ORF">BECKFW1821C_GA0114237_10762</name>
</gene>
<sequence>MIKVIAFLLLVLLALQYHLWLSPDGIRHIWELREAITLQKQENIAIKERNQRLQADVEDLKEGFTAIESRARRDLGMIREDETFFQFVDY</sequence>
<comment type="subunit">
    <text evidence="7">Part of a complex composed of FtsB, FtsL and FtsQ.</text>
</comment>